<accession>A0A1G2HSL6</accession>
<dbReference type="Gene3D" id="1.20.1440.60">
    <property type="entry name" value="23S rRNA-intervening sequence"/>
    <property type="match status" value="1"/>
</dbReference>
<dbReference type="Proteomes" id="UP000179183">
    <property type="component" value="Unassembled WGS sequence"/>
</dbReference>
<dbReference type="AlphaFoldDB" id="A0A1G2HSL6"/>
<organism evidence="1 2">
    <name type="scientific">Candidatus Staskawiczbacteria bacterium RIFCSPHIGHO2_02_FULL_33_16</name>
    <dbReference type="NCBI Taxonomy" id="1802204"/>
    <lineage>
        <taxon>Bacteria</taxon>
        <taxon>Candidatus Staskawicziibacteriota</taxon>
    </lineage>
</organism>
<gene>
    <name evidence="1" type="ORF">A3D34_03840</name>
</gene>
<sequence length="123" mass="14088">MKTFTDLNAWKESHGLVLFLYKVTKKFPKEEMFGLTSQMQRAAVSVTSNIAEGFGRQTYKEKVQFYYVAQGSLTELKNQIIIAKDIGYLEIADFQQLDKQSNISHQLLQGLITKSKTFINLKS</sequence>
<name>A0A1G2HSL6_9BACT</name>
<dbReference type="SUPFAM" id="SSF158446">
    <property type="entry name" value="IVS-encoded protein-like"/>
    <property type="match status" value="1"/>
</dbReference>
<dbReference type="EMBL" id="MHOQ01000043">
    <property type="protein sequence ID" value="OGZ65534.1"/>
    <property type="molecule type" value="Genomic_DNA"/>
</dbReference>
<evidence type="ECO:0000313" key="2">
    <source>
        <dbReference type="Proteomes" id="UP000179183"/>
    </source>
</evidence>
<dbReference type="NCBIfam" id="TIGR02436">
    <property type="entry name" value="four helix bundle protein"/>
    <property type="match status" value="1"/>
</dbReference>
<dbReference type="PANTHER" id="PTHR38471">
    <property type="entry name" value="FOUR HELIX BUNDLE PROTEIN"/>
    <property type="match status" value="1"/>
</dbReference>
<dbReference type="Pfam" id="PF05635">
    <property type="entry name" value="23S_rRNA_IVP"/>
    <property type="match status" value="1"/>
</dbReference>
<comment type="caution">
    <text evidence="1">The sequence shown here is derived from an EMBL/GenBank/DDBJ whole genome shotgun (WGS) entry which is preliminary data.</text>
</comment>
<dbReference type="InterPro" id="IPR012657">
    <property type="entry name" value="23S_rRNA-intervening_sequence"/>
</dbReference>
<protein>
    <recommendedName>
        <fullName evidence="3">Four helix bundle protein</fullName>
    </recommendedName>
</protein>
<dbReference type="InterPro" id="IPR036583">
    <property type="entry name" value="23S_rRNA_IVS_sf"/>
</dbReference>
<evidence type="ECO:0008006" key="3">
    <source>
        <dbReference type="Google" id="ProtNLM"/>
    </source>
</evidence>
<dbReference type="CDD" id="cd16377">
    <property type="entry name" value="23S_rRNA_IVP_like"/>
    <property type="match status" value="1"/>
</dbReference>
<proteinExistence type="predicted"/>
<dbReference type="PANTHER" id="PTHR38471:SF2">
    <property type="entry name" value="FOUR HELIX BUNDLE PROTEIN"/>
    <property type="match status" value="1"/>
</dbReference>
<evidence type="ECO:0000313" key="1">
    <source>
        <dbReference type="EMBL" id="OGZ65534.1"/>
    </source>
</evidence>
<reference evidence="1 2" key="1">
    <citation type="journal article" date="2016" name="Nat. Commun.">
        <title>Thousands of microbial genomes shed light on interconnected biogeochemical processes in an aquifer system.</title>
        <authorList>
            <person name="Anantharaman K."/>
            <person name="Brown C.T."/>
            <person name="Hug L.A."/>
            <person name="Sharon I."/>
            <person name="Castelle C.J."/>
            <person name="Probst A.J."/>
            <person name="Thomas B.C."/>
            <person name="Singh A."/>
            <person name="Wilkins M.J."/>
            <person name="Karaoz U."/>
            <person name="Brodie E.L."/>
            <person name="Williams K.H."/>
            <person name="Hubbard S.S."/>
            <person name="Banfield J.F."/>
        </authorList>
    </citation>
    <scope>NUCLEOTIDE SEQUENCE [LARGE SCALE GENOMIC DNA]</scope>
</reference>